<gene>
    <name evidence="1" type="ORF">JR316_0009450</name>
</gene>
<comment type="caution">
    <text evidence="1">The sequence shown here is derived from an EMBL/GenBank/DDBJ whole genome shotgun (WGS) entry which is preliminary data.</text>
</comment>
<keyword evidence="2" id="KW-1185">Reference proteome</keyword>
<reference evidence="1" key="1">
    <citation type="submission" date="2021-10" db="EMBL/GenBank/DDBJ databases">
        <title>Psilocybe cubensis genome.</title>
        <authorList>
            <person name="Mckernan K.J."/>
            <person name="Crawford S."/>
            <person name="Trippe A."/>
            <person name="Kane L.T."/>
            <person name="Mclaughlin S."/>
        </authorList>
    </citation>
    <scope>NUCLEOTIDE SEQUENCE</scope>
    <source>
        <strain evidence="1">MGC-MH-2018</strain>
    </source>
</reference>
<name>A0ACB8GU78_PSICU</name>
<dbReference type="Proteomes" id="UP000664032">
    <property type="component" value="Unassembled WGS sequence"/>
</dbReference>
<organism evidence="1 2">
    <name type="scientific">Psilocybe cubensis</name>
    <name type="common">Psychedelic mushroom</name>
    <name type="synonym">Stropharia cubensis</name>
    <dbReference type="NCBI Taxonomy" id="181762"/>
    <lineage>
        <taxon>Eukaryota</taxon>
        <taxon>Fungi</taxon>
        <taxon>Dikarya</taxon>
        <taxon>Basidiomycota</taxon>
        <taxon>Agaricomycotina</taxon>
        <taxon>Agaricomycetes</taxon>
        <taxon>Agaricomycetidae</taxon>
        <taxon>Agaricales</taxon>
        <taxon>Agaricineae</taxon>
        <taxon>Strophariaceae</taxon>
        <taxon>Psilocybe</taxon>
    </lineage>
</organism>
<sequence>MDTDDDVYFTAESLVDAIISLPETGYTDALNNLLESVLRSEHRLRRALASFEEPQEIDSRLLDPYAGLIDIFAVPEIVRKARPRPWNEALFEVAIDGFVKEQFAHKHLFRLPRDLQRSPGVLYTVPSYDHFLRQWNVFTNNAISTISDWSNILVAGGAVLASLQPIPVTEHYGHQEFLPPTRRVISQYFETAYKEADVDIFLYGMNAEQDNLARQCVFIRRANTITIWTSGDTRQIQIILRLYRSPAEILAGFDIDAACCAFDGSHVILSARALVALMTQKNTVDMSRRSPSYEVRLQKYATRGFEVYLPSLDREKINYAKVYNKTHVVFGKGLERLLVYEYLRYDPLFFPYLRTQRRGRRRRRAAWFRLNLSEFDFVPMGEDSNYDRVWGRLPSHWDVDQVKAHILRMERAMNSSWKLRKYRRTAHRHFSAFSDDVLDLFDRCCMLEETGGCPEPVTERDIQLVEEEIKSLAQRLAFPTSSSFITENPGQQLLTGSFRPVTVDDWEEGAYVSDGQNPSVDERETDYSFRWMRYLKNLVQF</sequence>
<protein>
    <submittedName>
        <fullName evidence="1">Uncharacterized protein</fullName>
    </submittedName>
</protein>
<accession>A0ACB8GU78</accession>
<evidence type="ECO:0000313" key="1">
    <source>
        <dbReference type="EMBL" id="KAH9478987.1"/>
    </source>
</evidence>
<dbReference type="EMBL" id="JAFIQS020000008">
    <property type="protein sequence ID" value="KAH9478987.1"/>
    <property type="molecule type" value="Genomic_DNA"/>
</dbReference>
<evidence type="ECO:0000313" key="2">
    <source>
        <dbReference type="Proteomes" id="UP000664032"/>
    </source>
</evidence>
<proteinExistence type="predicted"/>